<accession>A0A7K3VVA1</accession>
<name>A0A7K3VVA1_9ACTN</name>
<dbReference type="GO" id="GO:0016740">
    <property type="term" value="F:transferase activity"/>
    <property type="evidence" value="ECO:0007669"/>
    <property type="project" value="UniProtKB-KW"/>
</dbReference>
<dbReference type="RefSeq" id="WP_163479701.1">
    <property type="nucleotide sequence ID" value="NZ_JAAGWF010000002.1"/>
</dbReference>
<keyword evidence="2" id="KW-0808">Transferase</keyword>
<reference evidence="2 3" key="1">
    <citation type="submission" date="2020-02" db="EMBL/GenBank/DDBJ databases">
        <title>Geodermatophilus sabuli CPCC 205279 I12A-02694.</title>
        <authorList>
            <person name="Jiang Z."/>
        </authorList>
    </citation>
    <scope>NUCLEOTIDE SEQUENCE [LARGE SCALE GENOMIC DNA]</scope>
    <source>
        <strain evidence="2 3">I12A-02694</strain>
    </source>
</reference>
<dbReference type="Gene3D" id="3.30.1360.120">
    <property type="entry name" value="Probable tRNA modification gtpase trme, domain 1"/>
    <property type="match status" value="1"/>
</dbReference>
<dbReference type="Pfam" id="PF01571">
    <property type="entry name" value="GCV_T"/>
    <property type="match status" value="1"/>
</dbReference>
<dbReference type="AlphaFoldDB" id="A0A7K3VVA1"/>
<evidence type="ECO:0000313" key="3">
    <source>
        <dbReference type="Proteomes" id="UP000470246"/>
    </source>
</evidence>
<dbReference type="Proteomes" id="UP000470246">
    <property type="component" value="Unassembled WGS sequence"/>
</dbReference>
<sequence>MPRTSLEQEIQQAGDPVTMLRSSPASTYAIPGTPEYTNWRDEQVAWRETAVVFDQSSHMTDVYFRGPDVGRLLSDLGVNSIATFGRDRAKHFVACTEAGHVIGDAVLFGLEDDEVSLVGRPAVPNWVAFHAETGGYDVEVRRDERTVANPAGRLVFRYQLQGPMALRILEQARGGPIERIPFFRIGEFTLAGCPIRALNHTMSGVPGLETTGLEMTGPAEHGPAVMAALLAAGDEFGLRRGGVLAYPTTSFESGWIASPMPAIYSGEHMTAYREWLPGDGWEATASLGGSFTSGDIEDYYSTPWDLGYGGLVRFDHDFLGRSALEQLADRPHRRKVWLHWDPDDVARVIRSSLFDPPGTRPKYLDIPKSVYATLPFDAVLSGDRLVGLSLYAGYTANIGGWVSLAMVDEADAVDGAEAVVVWGEEDGGAARPTVEPHVQTTIRARIGTRPPV</sequence>
<evidence type="ECO:0000259" key="1">
    <source>
        <dbReference type="Pfam" id="PF01571"/>
    </source>
</evidence>
<protein>
    <submittedName>
        <fullName evidence="2">Aminomethyl transferase family protein</fullName>
    </submittedName>
</protein>
<dbReference type="InterPro" id="IPR027266">
    <property type="entry name" value="TrmE/GcvT-like"/>
</dbReference>
<organism evidence="2 3">
    <name type="scientific">Geodermatophilus sabuli</name>
    <dbReference type="NCBI Taxonomy" id="1564158"/>
    <lineage>
        <taxon>Bacteria</taxon>
        <taxon>Bacillati</taxon>
        <taxon>Actinomycetota</taxon>
        <taxon>Actinomycetes</taxon>
        <taxon>Geodermatophilales</taxon>
        <taxon>Geodermatophilaceae</taxon>
        <taxon>Geodermatophilus</taxon>
    </lineage>
</organism>
<dbReference type="InterPro" id="IPR006222">
    <property type="entry name" value="GCVT_N"/>
</dbReference>
<evidence type="ECO:0000313" key="2">
    <source>
        <dbReference type="EMBL" id="NEK56522.1"/>
    </source>
</evidence>
<feature type="domain" description="GCVT N-terminal" evidence="1">
    <location>
        <begin position="37"/>
        <end position="256"/>
    </location>
</feature>
<dbReference type="SUPFAM" id="SSF103025">
    <property type="entry name" value="Folate-binding domain"/>
    <property type="match status" value="1"/>
</dbReference>
<dbReference type="EMBL" id="JAAGWF010000002">
    <property type="protein sequence ID" value="NEK56522.1"/>
    <property type="molecule type" value="Genomic_DNA"/>
</dbReference>
<gene>
    <name evidence="2" type="ORF">GCU56_01360</name>
</gene>
<proteinExistence type="predicted"/>
<keyword evidence="3" id="KW-1185">Reference proteome</keyword>
<comment type="caution">
    <text evidence="2">The sequence shown here is derived from an EMBL/GenBank/DDBJ whole genome shotgun (WGS) entry which is preliminary data.</text>
</comment>